<accession>A0ABX8YS36</accession>
<name>A0ABX8YS36_9PSED</name>
<proteinExistence type="predicted"/>
<dbReference type="RefSeq" id="WP_220557707.1">
    <property type="nucleotide sequence ID" value="NZ_CP071586.1"/>
</dbReference>
<organism evidence="1 2">
    <name type="scientific">Pseudomonas germanica</name>
    <dbReference type="NCBI Taxonomy" id="2815720"/>
    <lineage>
        <taxon>Bacteria</taxon>
        <taxon>Pseudomonadati</taxon>
        <taxon>Pseudomonadota</taxon>
        <taxon>Gammaproteobacteria</taxon>
        <taxon>Pseudomonadales</taxon>
        <taxon>Pseudomonadaceae</taxon>
        <taxon>Pseudomonas</taxon>
    </lineage>
</organism>
<dbReference type="EMBL" id="CP071586">
    <property type="protein sequence ID" value="QYY82804.1"/>
    <property type="molecule type" value="Genomic_DNA"/>
</dbReference>
<keyword evidence="2" id="KW-1185">Reference proteome</keyword>
<gene>
    <name evidence="1" type="ORF">J0G10_04955</name>
</gene>
<evidence type="ECO:0000313" key="2">
    <source>
        <dbReference type="Proteomes" id="UP000824588"/>
    </source>
</evidence>
<sequence length="198" mass="22157">MKPIDTQMLTPAMRQLLRANESRKKVNRDHSHPVDMADLQCLASHNLACAQREKDARKTASHYDTTLTEIAVLVKEHPDASQKILDIAFNLLGLDSVLLGGNLLARHDQQLASMRPLAAQHAAKASTIERARTIASKLWGDDTERKIRIGDMAESAYRTLAAEGYSETLPETVERVKEWIKPIAPEYARKGGRRKKNP</sequence>
<protein>
    <submittedName>
        <fullName evidence="1">Uncharacterized protein</fullName>
    </submittedName>
</protein>
<evidence type="ECO:0000313" key="1">
    <source>
        <dbReference type="EMBL" id="QYY82804.1"/>
    </source>
</evidence>
<reference evidence="1 2" key="1">
    <citation type="journal article" date="2022" name="Int. J. Syst. Evol. Microbiol.">
        <title>Pseudomonas germanica sp. nov., isolated from Iris germanica rhizomes.</title>
        <authorList>
            <person name="Atanasov K.E."/>
            <person name="Galbis D.M."/>
            <person name="Gallego J."/>
            <person name="Serpico A."/>
            <person name="Bosch M."/>
            <person name="Altabella T."/>
            <person name="Ferrer A."/>
        </authorList>
    </citation>
    <scope>NUCLEOTIDE SEQUENCE [LARGE SCALE GENOMIC DNA]</scope>
    <source>
        <strain evidence="1 2">FIT28</strain>
    </source>
</reference>
<dbReference type="Proteomes" id="UP000824588">
    <property type="component" value="Chromosome"/>
</dbReference>